<reference evidence="2" key="1">
    <citation type="submission" date="2018-06" db="EMBL/GenBank/DDBJ databases">
        <authorList>
            <person name="Zhirakovskaya E."/>
        </authorList>
    </citation>
    <scope>NUCLEOTIDE SEQUENCE</scope>
</reference>
<proteinExistence type="predicted"/>
<organism evidence="2">
    <name type="scientific">hydrothermal vent metagenome</name>
    <dbReference type="NCBI Taxonomy" id="652676"/>
    <lineage>
        <taxon>unclassified sequences</taxon>
        <taxon>metagenomes</taxon>
        <taxon>ecological metagenomes</taxon>
    </lineage>
</organism>
<dbReference type="InterPro" id="IPR025392">
    <property type="entry name" value="DUF4124"/>
</dbReference>
<gene>
    <name evidence="2" type="ORF">MNBD_DELTA01-718</name>
</gene>
<sequence>MGILNIMKKYIFLIVFLFLLLPSFVLADIYRWTDSDGTLHITDDLNKVPLEHRKKITTMETEPAVRGVRARGVKAGSVTGKNEVRPKDAEMEIYGDHPLAWWLLTFKKLRREVDTAKNELENKKQFIEVFRRGRRLGQHNKPEDIETFNKYKADIPLIKKRLRTSERKLEDLNRRARLSGVPKNVRR</sequence>
<protein>
    <recommendedName>
        <fullName evidence="1">DUF4124 domain-containing protein</fullName>
    </recommendedName>
</protein>
<evidence type="ECO:0000313" key="2">
    <source>
        <dbReference type="EMBL" id="VAV84078.1"/>
    </source>
</evidence>
<dbReference type="EMBL" id="UOEA01000060">
    <property type="protein sequence ID" value="VAV84078.1"/>
    <property type="molecule type" value="Genomic_DNA"/>
</dbReference>
<dbReference type="Pfam" id="PF13511">
    <property type="entry name" value="DUF4124"/>
    <property type="match status" value="1"/>
</dbReference>
<dbReference type="AlphaFoldDB" id="A0A3B0R885"/>
<feature type="domain" description="DUF4124" evidence="1">
    <location>
        <begin position="16"/>
        <end position="65"/>
    </location>
</feature>
<name>A0A3B0R885_9ZZZZ</name>
<accession>A0A3B0R885</accession>
<evidence type="ECO:0000259" key="1">
    <source>
        <dbReference type="Pfam" id="PF13511"/>
    </source>
</evidence>